<dbReference type="AlphaFoldDB" id="A6HBP9"/>
<dbReference type="Proteomes" id="UP000234681">
    <property type="component" value="Chromosome 6"/>
</dbReference>
<evidence type="ECO:0000313" key="2">
    <source>
        <dbReference type="Proteomes" id="UP000234681"/>
    </source>
</evidence>
<organism evidence="1 2">
    <name type="scientific">Rattus norvegicus</name>
    <name type="common">Rat</name>
    <dbReference type="NCBI Taxonomy" id="10116"/>
    <lineage>
        <taxon>Eukaryota</taxon>
        <taxon>Metazoa</taxon>
        <taxon>Chordata</taxon>
        <taxon>Craniata</taxon>
        <taxon>Vertebrata</taxon>
        <taxon>Euteleostomi</taxon>
        <taxon>Mammalia</taxon>
        <taxon>Eutheria</taxon>
        <taxon>Euarchontoglires</taxon>
        <taxon>Glires</taxon>
        <taxon>Rodentia</taxon>
        <taxon>Myomorpha</taxon>
        <taxon>Muroidea</taxon>
        <taxon>Muridae</taxon>
        <taxon>Murinae</taxon>
        <taxon>Rattus</taxon>
    </lineage>
</organism>
<evidence type="ECO:0000313" key="1">
    <source>
        <dbReference type="EMBL" id="EDM03454.1"/>
    </source>
</evidence>
<protein>
    <submittedName>
        <fullName evidence="1">RCG61582</fullName>
    </submittedName>
</protein>
<sequence length="57" mass="6286">MAQITFSRNRVLESRSDLIGESAGGSISNHVGSQPRMAITHQEKAECKTVSQGHRKY</sequence>
<name>A6HBP9_RAT</name>
<gene>
    <name evidence="1" type="ORF">rCG_61582</name>
</gene>
<reference evidence="2" key="1">
    <citation type="submission" date="2005-09" db="EMBL/GenBank/DDBJ databases">
        <authorList>
            <person name="Mural R.J."/>
            <person name="Li P.W."/>
            <person name="Adams M.D."/>
            <person name="Amanatides P.G."/>
            <person name="Baden-Tillson H."/>
            <person name="Barnstead M."/>
            <person name="Chin S.H."/>
            <person name="Dew I."/>
            <person name="Evans C.A."/>
            <person name="Ferriera S."/>
            <person name="Flanigan M."/>
            <person name="Fosler C."/>
            <person name="Glodek A."/>
            <person name="Gu Z."/>
            <person name="Holt R.A."/>
            <person name="Jennings D."/>
            <person name="Kraft C.L."/>
            <person name="Lu F."/>
            <person name="Nguyen T."/>
            <person name="Nusskern D.R."/>
            <person name="Pfannkoch C.M."/>
            <person name="Sitter C."/>
            <person name="Sutton G.G."/>
            <person name="Venter J.C."/>
            <person name="Wang Z."/>
            <person name="Woodage T."/>
            <person name="Zheng X.H."/>
            <person name="Zhong F."/>
        </authorList>
    </citation>
    <scope>NUCLEOTIDE SEQUENCE [LARGE SCALE GENOMIC DNA]</scope>
    <source>
        <strain>BN</strain>
        <strain evidence="2">Sprague-Dawley</strain>
    </source>
</reference>
<proteinExistence type="predicted"/>
<dbReference type="EMBL" id="CH473947">
    <property type="protein sequence ID" value="EDM03454.1"/>
    <property type="molecule type" value="Genomic_DNA"/>
</dbReference>
<accession>A6HBP9</accession>